<protein>
    <submittedName>
        <fullName evidence="1">DUF2977 domain-containing protein</fullName>
    </submittedName>
</protein>
<keyword evidence="2" id="KW-1185">Reference proteome</keyword>
<dbReference type="GeneID" id="48058710"/>
<dbReference type="Proteomes" id="UP000597038">
    <property type="component" value="Unassembled WGS sequence"/>
</dbReference>
<accession>A0ABS0QLX5</accession>
<evidence type="ECO:0000313" key="2">
    <source>
        <dbReference type="Proteomes" id="UP000597038"/>
    </source>
</evidence>
<name>A0ABS0QLX5_9STAP</name>
<dbReference type="Pfam" id="PF11192">
    <property type="entry name" value="DUF2977"/>
    <property type="match status" value="1"/>
</dbReference>
<gene>
    <name evidence="1" type="ORF">I9026_01955</name>
</gene>
<organism evidence="1 2">
    <name type="scientific">Staphylococcus felis</name>
    <dbReference type="NCBI Taxonomy" id="46127"/>
    <lineage>
        <taxon>Bacteria</taxon>
        <taxon>Bacillati</taxon>
        <taxon>Bacillota</taxon>
        <taxon>Bacilli</taxon>
        <taxon>Bacillales</taxon>
        <taxon>Staphylococcaceae</taxon>
        <taxon>Staphylococcus</taxon>
    </lineage>
</organism>
<dbReference type="RefSeq" id="WP_103207900.1">
    <property type="nucleotide sequence ID" value="NZ_CP027770.1"/>
</dbReference>
<comment type="caution">
    <text evidence="1">The sequence shown here is derived from an EMBL/GenBank/DDBJ whole genome shotgun (WGS) entry which is preliminary data.</text>
</comment>
<dbReference type="InterPro" id="IPR021358">
    <property type="entry name" value="DUF2977"/>
</dbReference>
<evidence type="ECO:0000313" key="1">
    <source>
        <dbReference type="EMBL" id="MBH9580136.1"/>
    </source>
</evidence>
<reference evidence="1 2" key="1">
    <citation type="submission" date="2020-12" db="EMBL/GenBank/DDBJ databases">
        <title>Genomic analysis of Staphylococcus felis from a cat with skin infection.</title>
        <authorList>
            <person name="Aslantas O."/>
            <person name="Keskin O."/>
            <person name="Buyukaltay K."/>
            <person name="Gullu Yucetepe A."/>
        </authorList>
    </citation>
    <scope>NUCLEOTIDE SEQUENCE [LARGE SCALE GENOMIC DNA]</scope>
    <source>
        <strain evidence="1 2">HARRANVET</strain>
    </source>
</reference>
<sequence length="105" mass="12291">MEERDLLKIKLNDSNEIEAYAIIGDLDGSIPIQMEKMPDDFVDNFQPSYYVYNNGEILKNESYKEEDYDYKETPPRFTILQNMIMQQSEQILALQSELNTVKGVE</sequence>
<dbReference type="EMBL" id="JAEDAQ010000002">
    <property type="protein sequence ID" value="MBH9580136.1"/>
    <property type="molecule type" value="Genomic_DNA"/>
</dbReference>
<proteinExistence type="predicted"/>